<dbReference type="RefSeq" id="WP_138229167.1">
    <property type="nucleotide sequence ID" value="NZ_AP022577.1"/>
</dbReference>
<feature type="transmembrane region" description="Helical" evidence="5">
    <location>
        <begin position="197"/>
        <end position="215"/>
    </location>
</feature>
<feature type="transmembrane region" description="Helical" evidence="5">
    <location>
        <begin position="164"/>
        <end position="191"/>
    </location>
</feature>
<evidence type="ECO:0000313" key="6">
    <source>
        <dbReference type="EMBL" id="BBX86783.1"/>
    </source>
</evidence>
<dbReference type="PANTHER" id="PTHR43483:SF3">
    <property type="entry name" value="MEMBRANE TRANSPORTER PROTEIN HI_0806-RELATED"/>
    <property type="match status" value="1"/>
</dbReference>
<comment type="similarity">
    <text evidence="5">Belongs to the 4-toluene sulfonate uptake permease (TSUP) (TC 2.A.102) family.</text>
</comment>
<evidence type="ECO:0000256" key="3">
    <source>
        <dbReference type="ARBA" id="ARBA00022989"/>
    </source>
</evidence>
<gene>
    <name evidence="6" type="ORF">MAUB_46560</name>
</gene>
<evidence type="ECO:0000256" key="5">
    <source>
        <dbReference type="RuleBase" id="RU363041"/>
    </source>
</evidence>
<dbReference type="InterPro" id="IPR002781">
    <property type="entry name" value="TM_pro_TauE-like"/>
</dbReference>
<feature type="transmembrane region" description="Helical" evidence="5">
    <location>
        <begin position="227"/>
        <end position="247"/>
    </location>
</feature>
<comment type="subcellular location">
    <subcellularLocation>
        <location evidence="5">Cell membrane</location>
        <topology evidence="5">Multi-pass membrane protein</topology>
    </subcellularLocation>
    <subcellularLocation>
        <location evidence="1">Membrane</location>
        <topology evidence="1">Multi-pass membrane protein</topology>
    </subcellularLocation>
</comment>
<evidence type="ECO:0000256" key="2">
    <source>
        <dbReference type="ARBA" id="ARBA00022692"/>
    </source>
</evidence>
<feature type="transmembrane region" description="Helical" evidence="5">
    <location>
        <begin position="253"/>
        <end position="271"/>
    </location>
</feature>
<dbReference type="EMBL" id="AP022577">
    <property type="protein sequence ID" value="BBX86783.1"/>
    <property type="molecule type" value="Genomic_DNA"/>
</dbReference>
<dbReference type="Pfam" id="PF01925">
    <property type="entry name" value="TauE"/>
    <property type="match status" value="2"/>
</dbReference>
<dbReference type="PANTHER" id="PTHR43483">
    <property type="entry name" value="MEMBRANE TRANSPORTER PROTEIN HI_0806-RELATED"/>
    <property type="match status" value="1"/>
</dbReference>
<sequence>MPAEHPAPPNPAVMRGGLLAELGVGAIGGMIGGLFGGGSGVFYVPALEHLTALPRPTLHGTATAANTAVVGVGALTFALAGGSIDWNAGFGMLVGGTIGGLFGARLIMKVSHATLRWLFVTVLLLSALKLGLDIAGVHLLQGGAALSAAVVHNWIYVAPVSLACGLLIGAWAAAVGLGGGLLAVPTLMVLFGCDLHTAIGTSLLMFVPNSIVGWIMHARQGTASPRLSLTLNLGALPGAIAGAVLALGLNAKALSATYAVFCLFVAIRELVRMYRARSPQVDAAPQDSVVAVADAP</sequence>
<name>A0ABN5YY94_9MYCO</name>
<feature type="transmembrane region" description="Helical" evidence="5">
    <location>
        <begin position="22"/>
        <end position="46"/>
    </location>
</feature>
<keyword evidence="2 5" id="KW-0812">Transmembrane</keyword>
<accession>A0ABN5YY94</accession>
<feature type="transmembrane region" description="Helical" evidence="5">
    <location>
        <begin position="58"/>
        <end position="80"/>
    </location>
</feature>
<dbReference type="Proteomes" id="UP000465609">
    <property type="component" value="Chromosome"/>
</dbReference>
<reference evidence="6 7" key="1">
    <citation type="journal article" date="2019" name="Emerg. Microbes Infect.">
        <title>Comprehensive subspecies identification of 175 nontuberculous mycobacteria species based on 7547 genomic profiles.</title>
        <authorList>
            <person name="Matsumoto Y."/>
            <person name="Kinjo T."/>
            <person name="Motooka D."/>
            <person name="Nabeya D."/>
            <person name="Jung N."/>
            <person name="Uechi K."/>
            <person name="Horii T."/>
            <person name="Iida T."/>
            <person name="Fujita J."/>
            <person name="Nakamura S."/>
        </authorList>
    </citation>
    <scope>NUCLEOTIDE SEQUENCE [LARGE SCALE GENOMIC DNA]</scope>
    <source>
        <strain evidence="6 7">JCM 15296</strain>
    </source>
</reference>
<protein>
    <recommendedName>
        <fullName evidence="5">Probable membrane transporter protein</fullName>
    </recommendedName>
</protein>
<keyword evidence="7" id="KW-1185">Reference proteome</keyword>
<evidence type="ECO:0000256" key="1">
    <source>
        <dbReference type="ARBA" id="ARBA00004141"/>
    </source>
</evidence>
<keyword evidence="4 5" id="KW-0472">Membrane</keyword>
<organism evidence="6 7">
    <name type="scientific">Mycolicibacterium aubagnense</name>
    <dbReference type="NCBI Taxonomy" id="319707"/>
    <lineage>
        <taxon>Bacteria</taxon>
        <taxon>Bacillati</taxon>
        <taxon>Actinomycetota</taxon>
        <taxon>Actinomycetes</taxon>
        <taxon>Mycobacteriales</taxon>
        <taxon>Mycobacteriaceae</taxon>
        <taxon>Mycolicibacterium</taxon>
    </lineage>
</organism>
<keyword evidence="3 5" id="KW-1133">Transmembrane helix</keyword>
<evidence type="ECO:0000256" key="4">
    <source>
        <dbReference type="ARBA" id="ARBA00023136"/>
    </source>
</evidence>
<keyword evidence="5" id="KW-1003">Cell membrane</keyword>
<feature type="transmembrane region" description="Helical" evidence="5">
    <location>
        <begin position="115"/>
        <end position="132"/>
    </location>
</feature>
<feature type="transmembrane region" description="Helical" evidence="5">
    <location>
        <begin position="86"/>
        <end position="108"/>
    </location>
</feature>
<proteinExistence type="inferred from homology"/>
<evidence type="ECO:0000313" key="7">
    <source>
        <dbReference type="Proteomes" id="UP000465609"/>
    </source>
</evidence>